<keyword evidence="6" id="KW-0051">Antiviral defense</keyword>
<dbReference type="Pfam" id="PF18967">
    <property type="entry name" value="PycTM"/>
    <property type="match status" value="1"/>
</dbReference>
<evidence type="ECO:0000256" key="2">
    <source>
        <dbReference type="ARBA" id="ARBA00022475"/>
    </source>
</evidence>
<evidence type="ECO:0000256" key="1">
    <source>
        <dbReference type="ARBA" id="ARBA00004236"/>
    </source>
</evidence>
<dbReference type="RefSeq" id="WP_036787000.1">
    <property type="nucleotide sequence ID" value="NZ_AVBG01000018.1"/>
</dbReference>
<keyword evidence="2" id="KW-1003">Cell membrane</keyword>
<dbReference type="GO" id="GO:0005886">
    <property type="term" value="C:plasma membrane"/>
    <property type="evidence" value="ECO:0007669"/>
    <property type="project" value="UniProtKB-SubCell"/>
</dbReference>
<proteinExistence type="predicted"/>
<sequence length="159" mass="17851">MDKVDFAKHHNTYISDYIKFADAKSLAIVTINGLIIRVLFTNIGNISLMPVYISTLISCGLLILGVIFAARVILPRTSNKNEKGLIFWGNVSSWEKDAYVNEVIEIHEKNLLQKLIEQNYFLAKTATSKYNVLRQAFIITFIGLSGLVVSGVLWLVLNC</sequence>
<dbReference type="InterPro" id="IPR043760">
    <property type="entry name" value="PycTM_dom"/>
</dbReference>
<name>A0A0A2V8B4_9BACI</name>
<evidence type="ECO:0000256" key="7">
    <source>
        <dbReference type="ARBA" id="ARBA00023136"/>
    </source>
</evidence>
<evidence type="ECO:0000313" key="11">
    <source>
        <dbReference type="Proteomes" id="UP000030153"/>
    </source>
</evidence>
<evidence type="ECO:0000256" key="3">
    <source>
        <dbReference type="ARBA" id="ARBA00022692"/>
    </source>
</evidence>
<evidence type="ECO:0000313" key="10">
    <source>
        <dbReference type="EMBL" id="KGP89950.1"/>
    </source>
</evidence>
<comment type="caution">
    <text evidence="10">The sequence shown here is derived from an EMBL/GenBank/DDBJ whole genome shotgun (WGS) entry which is preliminary data.</text>
</comment>
<dbReference type="EMBL" id="AVBG01000018">
    <property type="protein sequence ID" value="KGP89950.1"/>
    <property type="molecule type" value="Genomic_DNA"/>
</dbReference>
<evidence type="ECO:0000256" key="8">
    <source>
        <dbReference type="SAM" id="Phobius"/>
    </source>
</evidence>
<dbReference type="eggNOG" id="ENOG5033V4Z">
    <property type="taxonomic scope" value="Bacteria"/>
</dbReference>
<organism evidence="10 11">
    <name type="scientific">Pontibacillus chungwhensis BH030062</name>
    <dbReference type="NCBI Taxonomy" id="1385513"/>
    <lineage>
        <taxon>Bacteria</taxon>
        <taxon>Bacillati</taxon>
        <taxon>Bacillota</taxon>
        <taxon>Bacilli</taxon>
        <taxon>Bacillales</taxon>
        <taxon>Bacillaceae</taxon>
        <taxon>Pontibacillus</taxon>
    </lineage>
</organism>
<keyword evidence="11" id="KW-1185">Reference proteome</keyword>
<gene>
    <name evidence="10" type="ORF">N780_07645</name>
</gene>
<keyword evidence="7 8" id="KW-0472">Membrane</keyword>
<dbReference type="GO" id="GO:0051607">
    <property type="term" value="P:defense response to virus"/>
    <property type="evidence" value="ECO:0007669"/>
    <property type="project" value="UniProtKB-KW"/>
</dbReference>
<dbReference type="AlphaFoldDB" id="A0A0A2V8B4"/>
<protein>
    <recommendedName>
        <fullName evidence="9">Pycsar effector protein domain-containing protein</fullName>
    </recommendedName>
</protein>
<evidence type="ECO:0000256" key="4">
    <source>
        <dbReference type="ARBA" id="ARBA00022741"/>
    </source>
</evidence>
<feature type="transmembrane region" description="Helical" evidence="8">
    <location>
        <begin position="52"/>
        <end position="74"/>
    </location>
</feature>
<evidence type="ECO:0000259" key="9">
    <source>
        <dbReference type="Pfam" id="PF18967"/>
    </source>
</evidence>
<accession>A0A0A2V8B4</accession>
<keyword evidence="3 8" id="KW-0812">Transmembrane</keyword>
<reference evidence="10 11" key="1">
    <citation type="submission" date="2013-08" db="EMBL/GenBank/DDBJ databases">
        <title>Genome of Pontibacillus chungwhensis.</title>
        <authorList>
            <person name="Wang Q."/>
            <person name="Wang G."/>
        </authorList>
    </citation>
    <scope>NUCLEOTIDE SEQUENCE [LARGE SCALE GENOMIC DNA]</scope>
    <source>
        <strain evidence="10 11">BH030062</strain>
    </source>
</reference>
<dbReference type="OrthoDB" id="2970722at2"/>
<dbReference type="Proteomes" id="UP000030153">
    <property type="component" value="Unassembled WGS sequence"/>
</dbReference>
<feature type="domain" description="Pycsar effector protein" evidence="9">
    <location>
        <begin position="7"/>
        <end position="155"/>
    </location>
</feature>
<keyword evidence="4" id="KW-0547">Nucleotide-binding</keyword>
<dbReference type="GO" id="GO:0000166">
    <property type="term" value="F:nucleotide binding"/>
    <property type="evidence" value="ECO:0007669"/>
    <property type="project" value="UniProtKB-KW"/>
</dbReference>
<feature type="transmembrane region" description="Helical" evidence="8">
    <location>
        <begin position="136"/>
        <end position="157"/>
    </location>
</feature>
<evidence type="ECO:0000256" key="6">
    <source>
        <dbReference type="ARBA" id="ARBA00023118"/>
    </source>
</evidence>
<feature type="transmembrane region" description="Helical" evidence="8">
    <location>
        <begin position="21"/>
        <end position="40"/>
    </location>
</feature>
<keyword evidence="5 8" id="KW-1133">Transmembrane helix</keyword>
<comment type="subcellular location">
    <subcellularLocation>
        <location evidence="1">Cell membrane</location>
    </subcellularLocation>
</comment>
<evidence type="ECO:0000256" key="5">
    <source>
        <dbReference type="ARBA" id="ARBA00022989"/>
    </source>
</evidence>